<dbReference type="SUPFAM" id="SSF52540">
    <property type="entry name" value="P-loop containing nucleoside triphosphate hydrolases"/>
    <property type="match status" value="1"/>
</dbReference>
<dbReference type="RefSeq" id="WP_105930306.1">
    <property type="nucleotide sequence ID" value="NZ_PVNO01000021.1"/>
</dbReference>
<evidence type="ECO:0008006" key="3">
    <source>
        <dbReference type="Google" id="ProtNLM"/>
    </source>
</evidence>
<dbReference type="InterPro" id="IPR027417">
    <property type="entry name" value="P-loop_NTPase"/>
</dbReference>
<dbReference type="Proteomes" id="UP000239539">
    <property type="component" value="Unassembled WGS sequence"/>
</dbReference>
<sequence>MSEPEGLNELMSELGNVISEIESNSEISSSLKTESKVQDSKSLLSQCSSILQRAEQKPKLRIIHHLACSGGTLISKCVAAQPNTFLLSELHPTTHLHMGGGKPKFLPADVTTQARYANVPNVDELAWRIFQSNIKITSTHINNLGGYLVIRDHSHSDFCVGKKPESTSSIVHHLNSQFEILSVATIRNPIDSYLSLVSNNWEHFEPKGFDEYCKRVECFISGFQRSQIIKYEDIVAKPLIYIKKLVNKLELPYSDSFMDTFSAFNVTGDSGRSGEVISPRKRRELSETFLREIQSSKSFKKISEKFGYE</sequence>
<protein>
    <recommendedName>
        <fullName evidence="3">Sulfotransferase family protein</fullName>
    </recommendedName>
</protein>
<keyword evidence="2" id="KW-1185">Reference proteome</keyword>
<evidence type="ECO:0000313" key="1">
    <source>
        <dbReference type="EMBL" id="PRO69896.1"/>
    </source>
</evidence>
<dbReference type="EMBL" id="PVNO01000021">
    <property type="protein sequence ID" value="PRO69896.1"/>
    <property type="molecule type" value="Genomic_DNA"/>
</dbReference>
<gene>
    <name evidence="1" type="ORF">C6Y39_05495</name>
</gene>
<dbReference type="Gene3D" id="3.40.50.300">
    <property type="entry name" value="P-loop containing nucleotide triphosphate hydrolases"/>
    <property type="match status" value="1"/>
</dbReference>
<reference evidence="2" key="1">
    <citation type="journal article" date="2020" name="Int. J. Syst. Evol. Microbiol.">
        <title>Alteromonas alba sp. nov., a marine bacterium isolated from the seawater of the West Pacific Ocean.</title>
        <authorList>
            <person name="Sun C."/>
            <person name="Wu Y.-H."/>
            <person name="Xamxidin M."/>
            <person name="Cheng H."/>
            <person name="Xu X.-W."/>
        </authorList>
    </citation>
    <scope>NUCLEOTIDE SEQUENCE [LARGE SCALE GENOMIC DNA]</scope>
    <source>
        <strain evidence="2">9a2</strain>
    </source>
</reference>
<organism evidence="1 2">
    <name type="scientific">Alteromonas gracilis</name>
    <dbReference type="NCBI Taxonomy" id="1479524"/>
    <lineage>
        <taxon>Bacteria</taxon>
        <taxon>Pseudomonadati</taxon>
        <taxon>Pseudomonadota</taxon>
        <taxon>Gammaproteobacteria</taxon>
        <taxon>Alteromonadales</taxon>
        <taxon>Alteromonadaceae</taxon>
        <taxon>Alteromonas/Salinimonas group</taxon>
        <taxon>Alteromonas</taxon>
    </lineage>
</organism>
<comment type="caution">
    <text evidence="1">The sequence shown here is derived from an EMBL/GenBank/DDBJ whole genome shotgun (WGS) entry which is preliminary data.</text>
</comment>
<proteinExistence type="predicted"/>
<evidence type="ECO:0000313" key="2">
    <source>
        <dbReference type="Proteomes" id="UP000239539"/>
    </source>
</evidence>
<accession>A0ABX5CTW1</accession>
<name>A0ABX5CTW1_9ALTE</name>